<dbReference type="Proteomes" id="UP000030765">
    <property type="component" value="Unassembled WGS sequence"/>
</dbReference>
<proteinExistence type="predicted"/>
<keyword evidence="5" id="KW-1185">Reference proteome</keyword>
<evidence type="ECO:0000256" key="2">
    <source>
        <dbReference type="SAM" id="MobiDB-lite"/>
    </source>
</evidence>
<sequence length="562" mass="65199">MAEAQHTNHANGNWRRIVLEWVKCSNLYNTSDTIRLGSVFEAFRKKIIETNQLRQTTIIEFLRVNFPHFELKLNECNEIPDCDNVYVFSLMLYFSCVRLPIEYFHNVCKTFSDDYQRSVKTFLDSFLTDPNHKIKIDRCFLDTAFSNATNTTQNKDEQHPESKLVNSSGSQVFSSTPANKLENKIPSPQTPKNISLEWKMKNLKNLLDTARSENGSLEKQNEQLAQRIQELNEDKQRLLMKIKAMQLTEQQCETHSCSNERLDANDRQHELCRKKLEKNNDLIELLQDEINKAKENASMELEQLMAVKTNNIQLKRDIQCLESTIETLNKELSRQGDLNESQAEVINDLRRFIRESRIACSERLAEPLESSFECFDNFSELSLFDESRCLDPENLASTVVEVKLREQEIENEKLIKQIEKLTLEIKQHKEITNLDIADNKAKLLEQQRDKSEVNDKVAELQKTLAETVENKQRLGHVLEDLQADHNSVQTELNARVLDLQKSMVETTKKKKQLEQALEKQEEVHKCAQMELIDKVAELQKSLAETVETKKRTGKSTGRAQVH</sequence>
<name>A0A084VJF1_ANOSI</name>
<dbReference type="STRING" id="74873.A0A084VJF1"/>
<reference evidence="4" key="2">
    <citation type="submission" date="2020-05" db="UniProtKB">
        <authorList>
            <consortium name="EnsemblMetazoa"/>
        </authorList>
    </citation>
    <scope>IDENTIFICATION</scope>
</reference>
<feature type="coiled-coil region" evidence="1">
    <location>
        <begin position="193"/>
        <end position="248"/>
    </location>
</feature>
<protein>
    <submittedName>
        <fullName evidence="3">AGAP000323-PA-like protein</fullName>
    </submittedName>
</protein>
<dbReference type="OrthoDB" id="2436455at2759"/>
<feature type="coiled-coil region" evidence="1">
    <location>
        <begin position="404"/>
        <end position="470"/>
    </location>
</feature>
<organism evidence="3">
    <name type="scientific">Anopheles sinensis</name>
    <name type="common">Mosquito</name>
    <dbReference type="NCBI Taxonomy" id="74873"/>
    <lineage>
        <taxon>Eukaryota</taxon>
        <taxon>Metazoa</taxon>
        <taxon>Ecdysozoa</taxon>
        <taxon>Arthropoda</taxon>
        <taxon>Hexapoda</taxon>
        <taxon>Insecta</taxon>
        <taxon>Pterygota</taxon>
        <taxon>Neoptera</taxon>
        <taxon>Endopterygota</taxon>
        <taxon>Diptera</taxon>
        <taxon>Nematocera</taxon>
        <taxon>Culicoidea</taxon>
        <taxon>Culicidae</taxon>
        <taxon>Anophelinae</taxon>
        <taxon>Anopheles</taxon>
    </lineage>
</organism>
<dbReference type="EMBL" id="KE524867">
    <property type="protein sequence ID" value="KFB38095.1"/>
    <property type="molecule type" value="Genomic_DNA"/>
</dbReference>
<gene>
    <name evidence="3" type="ORF">ZHAS_00005369</name>
</gene>
<evidence type="ECO:0000256" key="1">
    <source>
        <dbReference type="SAM" id="Coils"/>
    </source>
</evidence>
<evidence type="ECO:0000313" key="4">
    <source>
        <dbReference type="EnsemblMetazoa" id="ASIC005369-PA"/>
    </source>
</evidence>
<dbReference type="VEuPathDB" id="VectorBase:ASIS010595"/>
<feature type="compositionally biased region" description="Polar residues" evidence="2">
    <location>
        <begin position="164"/>
        <end position="178"/>
    </location>
</feature>
<evidence type="ECO:0000313" key="5">
    <source>
        <dbReference type="Proteomes" id="UP000030765"/>
    </source>
</evidence>
<keyword evidence="1" id="KW-0175">Coiled coil</keyword>
<feature type="coiled-coil region" evidence="1">
    <location>
        <begin position="496"/>
        <end position="530"/>
    </location>
</feature>
<dbReference type="EMBL" id="ATLV01013554">
    <property type="status" value="NOT_ANNOTATED_CDS"/>
    <property type="molecule type" value="Genomic_DNA"/>
</dbReference>
<dbReference type="VEuPathDB" id="VectorBase:ASIC005369"/>
<reference evidence="3 5" key="1">
    <citation type="journal article" date="2014" name="BMC Genomics">
        <title>Genome sequence of Anopheles sinensis provides insight into genetics basis of mosquito competence for malaria parasites.</title>
        <authorList>
            <person name="Zhou D."/>
            <person name="Zhang D."/>
            <person name="Ding G."/>
            <person name="Shi L."/>
            <person name="Hou Q."/>
            <person name="Ye Y."/>
            <person name="Xu Y."/>
            <person name="Zhou H."/>
            <person name="Xiong C."/>
            <person name="Li S."/>
            <person name="Yu J."/>
            <person name="Hong S."/>
            <person name="Yu X."/>
            <person name="Zou P."/>
            <person name="Chen C."/>
            <person name="Chang X."/>
            <person name="Wang W."/>
            <person name="Lv Y."/>
            <person name="Sun Y."/>
            <person name="Ma L."/>
            <person name="Shen B."/>
            <person name="Zhu C."/>
        </authorList>
    </citation>
    <scope>NUCLEOTIDE SEQUENCE [LARGE SCALE GENOMIC DNA]</scope>
</reference>
<dbReference type="AlphaFoldDB" id="A0A084VJF1"/>
<dbReference type="OMA" id="MANDYAY"/>
<feature type="coiled-coil region" evidence="1">
    <location>
        <begin position="276"/>
        <end position="331"/>
    </location>
</feature>
<feature type="region of interest" description="Disordered" evidence="2">
    <location>
        <begin position="151"/>
        <end position="192"/>
    </location>
</feature>
<accession>A0A084VJF1</accession>
<evidence type="ECO:0000313" key="3">
    <source>
        <dbReference type="EMBL" id="KFB38095.1"/>
    </source>
</evidence>
<dbReference type="EnsemblMetazoa" id="ASIC005369-RA">
    <property type="protein sequence ID" value="ASIC005369-PA"/>
    <property type="gene ID" value="ASIC005369"/>
</dbReference>